<proteinExistence type="predicted"/>
<feature type="compositionally biased region" description="Polar residues" evidence="1">
    <location>
        <begin position="163"/>
        <end position="180"/>
    </location>
</feature>
<evidence type="ECO:0000256" key="2">
    <source>
        <dbReference type="SAM" id="Phobius"/>
    </source>
</evidence>
<reference evidence="3 4" key="1">
    <citation type="submission" date="2023-10" db="EMBL/GenBank/DDBJ databases">
        <title>Novel methanotroph of the genus Methylocapsa from a subarctic wetland.</title>
        <authorList>
            <person name="Belova S.E."/>
            <person name="Oshkin I.Y."/>
            <person name="Miroshnikov K."/>
            <person name="Dedysh S.N."/>
        </authorList>
    </citation>
    <scope>NUCLEOTIDE SEQUENCE [LARGE SCALE GENOMIC DNA]</scope>
    <source>
        <strain evidence="3 4">RX1</strain>
    </source>
</reference>
<gene>
    <name evidence="3" type="ORF">RZS28_12685</name>
</gene>
<keyword evidence="2" id="KW-0812">Transmembrane</keyword>
<keyword evidence="4" id="KW-1185">Reference proteome</keyword>
<dbReference type="EMBL" id="CP136862">
    <property type="protein sequence ID" value="WOJ88668.1"/>
    <property type="molecule type" value="Genomic_DNA"/>
</dbReference>
<evidence type="ECO:0000313" key="4">
    <source>
        <dbReference type="Proteomes" id="UP001626536"/>
    </source>
</evidence>
<accession>A0ABZ0HPU6</accession>
<keyword evidence="2" id="KW-0472">Membrane</keyword>
<feature type="transmembrane region" description="Helical" evidence="2">
    <location>
        <begin position="66"/>
        <end position="85"/>
    </location>
</feature>
<evidence type="ECO:0000313" key="3">
    <source>
        <dbReference type="EMBL" id="WOJ88668.1"/>
    </source>
</evidence>
<evidence type="ECO:0000256" key="1">
    <source>
        <dbReference type="SAM" id="MobiDB-lite"/>
    </source>
</evidence>
<sequence>MTSNRMQAFTSAAGNASLHRSAGLARRRLKSFFHGLGKRAASQRESFEGSFAIPAHALTPTVDHGLVAVGVAAAIGSAVFAGYMMTHDNSRPAFGGAEHLKLFAQPLNSGWRRAPVGAGRVGGRPVDYNATGSIRHGGLAAAAPSKSKAGRPPLRPTPGSGPRSATLSSPAMSCASSTKA</sequence>
<dbReference type="Proteomes" id="UP001626536">
    <property type="component" value="Chromosome"/>
</dbReference>
<keyword evidence="2" id="KW-1133">Transmembrane helix</keyword>
<dbReference type="RefSeq" id="WP_407338107.1">
    <property type="nucleotide sequence ID" value="NZ_CP136862.1"/>
</dbReference>
<feature type="region of interest" description="Disordered" evidence="1">
    <location>
        <begin position="137"/>
        <end position="180"/>
    </location>
</feature>
<protein>
    <submittedName>
        <fullName evidence="3">Uncharacterized protein</fullName>
    </submittedName>
</protein>
<name>A0ABZ0HPU6_9HYPH</name>
<organism evidence="3 4">
    <name type="scientific">Methylocapsa polymorpha</name>
    <dbReference type="NCBI Taxonomy" id="3080828"/>
    <lineage>
        <taxon>Bacteria</taxon>
        <taxon>Pseudomonadati</taxon>
        <taxon>Pseudomonadota</taxon>
        <taxon>Alphaproteobacteria</taxon>
        <taxon>Hyphomicrobiales</taxon>
        <taxon>Beijerinckiaceae</taxon>
        <taxon>Methylocapsa</taxon>
    </lineage>
</organism>